<proteinExistence type="predicted"/>
<dbReference type="Proteomes" id="UP000438429">
    <property type="component" value="Unassembled WGS sequence"/>
</dbReference>
<organism evidence="1 2">
    <name type="scientific">Scophthalmus maximus</name>
    <name type="common">Turbot</name>
    <name type="synonym">Psetta maxima</name>
    <dbReference type="NCBI Taxonomy" id="52904"/>
    <lineage>
        <taxon>Eukaryota</taxon>
        <taxon>Metazoa</taxon>
        <taxon>Chordata</taxon>
        <taxon>Craniata</taxon>
        <taxon>Vertebrata</taxon>
        <taxon>Euteleostomi</taxon>
        <taxon>Actinopterygii</taxon>
        <taxon>Neopterygii</taxon>
        <taxon>Teleostei</taxon>
        <taxon>Neoteleostei</taxon>
        <taxon>Acanthomorphata</taxon>
        <taxon>Carangaria</taxon>
        <taxon>Pleuronectiformes</taxon>
        <taxon>Pleuronectoidei</taxon>
        <taxon>Scophthalmidae</taxon>
        <taxon>Scophthalmus</taxon>
    </lineage>
</organism>
<evidence type="ECO:0000313" key="2">
    <source>
        <dbReference type="Proteomes" id="UP000438429"/>
    </source>
</evidence>
<protein>
    <submittedName>
        <fullName evidence="1">Uncharacterized protein</fullName>
    </submittedName>
</protein>
<reference evidence="1 2" key="1">
    <citation type="submission" date="2019-06" db="EMBL/GenBank/DDBJ databases">
        <title>Draft genomes of female and male turbot (Scophthalmus maximus).</title>
        <authorList>
            <person name="Xu H."/>
            <person name="Xu X.-W."/>
            <person name="Shao C."/>
            <person name="Chen S."/>
        </authorList>
    </citation>
    <scope>NUCLEOTIDE SEQUENCE [LARGE SCALE GENOMIC DNA]</scope>
    <source>
        <strain evidence="1">Ysfricsl-2016a</strain>
        <tissue evidence="1">Blood</tissue>
    </source>
</reference>
<name>A0A6A4RRR9_SCOMX</name>
<dbReference type="EMBL" id="VEVO01022325">
    <property type="protein sequence ID" value="KAF0021314.1"/>
    <property type="molecule type" value="Genomic_DNA"/>
</dbReference>
<dbReference type="AlphaFoldDB" id="A0A6A4RRR9"/>
<gene>
    <name evidence="1" type="ORF">F2P81_026433</name>
</gene>
<evidence type="ECO:0000313" key="1">
    <source>
        <dbReference type="EMBL" id="KAF0021314.1"/>
    </source>
</evidence>
<comment type="caution">
    <text evidence="1">The sequence shown here is derived from an EMBL/GenBank/DDBJ whole genome shotgun (WGS) entry which is preliminary data.</text>
</comment>
<sequence length="77" mass="9332">MMKRRVRARISGRELTCLGCRRRRESKGWRVKDGDDGERTMASERWRANDGERTMASERWRRWRANDGEQTMASERW</sequence>
<accession>A0A6A4RRR9</accession>